<reference evidence="4" key="1">
    <citation type="submission" date="2021-02" db="EMBL/GenBank/DDBJ databases">
        <authorList>
            <person name="Dougan E. K."/>
            <person name="Rhodes N."/>
            <person name="Thang M."/>
            <person name="Chan C."/>
        </authorList>
    </citation>
    <scope>NUCLEOTIDE SEQUENCE</scope>
</reference>
<evidence type="ECO:0000259" key="3">
    <source>
        <dbReference type="Pfam" id="PF02800"/>
    </source>
</evidence>
<dbReference type="AlphaFoldDB" id="A0A813J8E4"/>
<keyword evidence="2" id="KW-0560">Oxidoreductase</keyword>
<dbReference type="Pfam" id="PF02800">
    <property type="entry name" value="Gp_dh_C"/>
    <property type="match status" value="1"/>
</dbReference>
<comment type="caution">
    <text evidence="4">The sequence shown here is derived from an EMBL/GenBank/DDBJ whole genome shotgun (WGS) entry which is preliminary data.</text>
</comment>
<accession>A0A813J8E4</accession>
<evidence type="ECO:0000313" key="5">
    <source>
        <dbReference type="Proteomes" id="UP000626109"/>
    </source>
</evidence>
<dbReference type="Proteomes" id="UP000626109">
    <property type="component" value="Unassembled WGS sequence"/>
</dbReference>
<dbReference type="Gene3D" id="3.30.360.10">
    <property type="entry name" value="Dihydrodipicolinate Reductase, domain 2"/>
    <property type="match status" value="1"/>
</dbReference>
<dbReference type="PANTHER" id="PTHR10836:SF76">
    <property type="entry name" value="GLYCERALDEHYDE-3-PHOSPHATE DEHYDROGENASE-RELATED"/>
    <property type="match status" value="1"/>
</dbReference>
<proteinExistence type="inferred from homology"/>
<dbReference type="EMBL" id="CAJNNW010020525">
    <property type="protein sequence ID" value="CAE8666392.1"/>
    <property type="molecule type" value="Genomic_DNA"/>
</dbReference>
<dbReference type="SUPFAM" id="SSF55347">
    <property type="entry name" value="Glyceraldehyde-3-phosphate dehydrogenase-like, C-terminal domain"/>
    <property type="match status" value="1"/>
</dbReference>
<dbReference type="InterPro" id="IPR020829">
    <property type="entry name" value="GlycerAld_3-P_DH_cat"/>
</dbReference>
<feature type="domain" description="Glyceraldehyde 3-phosphate dehydrogenase catalytic" evidence="3">
    <location>
        <begin position="2"/>
        <end position="80"/>
    </location>
</feature>
<dbReference type="GO" id="GO:0005829">
    <property type="term" value="C:cytosol"/>
    <property type="evidence" value="ECO:0007669"/>
    <property type="project" value="TreeGrafter"/>
</dbReference>
<dbReference type="InterPro" id="IPR020831">
    <property type="entry name" value="GlycerAld/Erythrose_P_DH"/>
</dbReference>
<organism evidence="4 5">
    <name type="scientific">Polarella glacialis</name>
    <name type="common">Dinoflagellate</name>
    <dbReference type="NCBI Taxonomy" id="89957"/>
    <lineage>
        <taxon>Eukaryota</taxon>
        <taxon>Sar</taxon>
        <taxon>Alveolata</taxon>
        <taxon>Dinophyceae</taxon>
        <taxon>Suessiales</taxon>
        <taxon>Suessiaceae</taxon>
        <taxon>Polarella</taxon>
    </lineage>
</organism>
<gene>
    <name evidence="4" type="ORF">PGLA2088_LOCUS16244</name>
</gene>
<evidence type="ECO:0000256" key="1">
    <source>
        <dbReference type="ARBA" id="ARBA00007406"/>
    </source>
</evidence>
<dbReference type="GO" id="GO:0004365">
    <property type="term" value="F:glyceraldehyde-3-phosphate dehydrogenase (NAD+) (phosphorylating) activity"/>
    <property type="evidence" value="ECO:0007669"/>
    <property type="project" value="TreeGrafter"/>
</dbReference>
<dbReference type="GO" id="GO:0006096">
    <property type="term" value="P:glycolytic process"/>
    <property type="evidence" value="ECO:0007669"/>
    <property type="project" value="TreeGrafter"/>
</dbReference>
<dbReference type="PANTHER" id="PTHR10836">
    <property type="entry name" value="GLYCERALDEHYDE 3-PHOSPHATE DEHYDROGENASE"/>
    <property type="match status" value="1"/>
</dbReference>
<evidence type="ECO:0000313" key="4">
    <source>
        <dbReference type="EMBL" id="CAE8666392.1"/>
    </source>
</evidence>
<name>A0A813J8E4_POLGL</name>
<evidence type="ECO:0000256" key="2">
    <source>
        <dbReference type="ARBA" id="ARBA00023002"/>
    </source>
</evidence>
<sequence>MPTIDMSVVDLTCEPAKATTCKEICAEVKRRANGGMKGYLGYCDESLVSSDFATCSILSTFDAKAGIVPDSTIMKLLAWYDNERGHGQGRCKGALGMEL</sequence>
<comment type="similarity">
    <text evidence="1">Belongs to the glyceraldehyde-3-phosphate dehydrogenase family.</text>
</comment>
<protein>
    <recommendedName>
        <fullName evidence="3">Glyceraldehyde 3-phosphate dehydrogenase catalytic domain-containing protein</fullName>
    </recommendedName>
</protein>